<comment type="caution">
    <text evidence="8">Lacks conserved residue(s) required for the propagation of feature annotation.</text>
</comment>
<dbReference type="GeneTree" id="ENSGT00890000139496"/>
<dbReference type="InterPro" id="IPR017974">
    <property type="entry name" value="Claudin_CS"/>
</dbReference>
<accession>A0A096M1P6</accession>
<reference evidence="10" key="1">
    <citation type="submission" date="2013-10" db="EMBL/GenBank/DDBJ databases">
        <authorList>
            <person name="Schartl M."/>
            <person name="Warren W."/>
        </authorList>
    </citation>
    <scope>NUCLEOTIDE SEQUENCE [LARGE SCALE GENOMIC DNA]</scope>
    <source>
        <strain evidence="10">female</strain>
    </source>
</reference>
<keyword evidence="3 8" id="KW-1003">Cell membrane</keyword>
<dbReference type="EMBL" id="AYCK01023780">
    <property type="status" value="NOT_ANNOTATED_CDS"/>
    <property type="molecule type" value="Genomic_DNA"/>
</dbReference>
<dbReference type="InterPro" id="IPR006187">
    <property type="entry name" value="Claudin"/>
</dbReference>
<keyword evidence="2 8" id="KW-0796">Tight junction</keyword>
<keyword evidence="4 8" id="KW-0812">Transmembrane</keyword>
<protein>
    <recommendedName>
        <fullName evidence="8">Claudin</fullName>
    </recommendedName>
</protein>
<evidence type="ECO:0000256" key="5">
    <source>
        <dbReference type="ARBA" id="ARBA00022949"/>
    </source>
</evidence>
<comment type="similarity">
    <text evidence="1 8">Belongs to the claudin family.</text>
</comment>
<keyword evidence="5 8" id="KW-0965">Cell junction</keyword>
<evidence type="ECO:0000256" key="1">
    <source>
        <dbReference type="ARBA" id="ARBA00008295"/>
    </source>
</evidence>
<evidence type="ECO:0000313" key="9">
    <source>
        <dbReference type="Ensembl" id="ENSPFOP00000025337.1"/>
    </source>
</evidence>
<dbReference type="GO" id="GO:0005198">
    <property type="term" value="F:structural molecule activity"/>
    <property type="evidence" value="ECO:0007669"/>
    <property type="project" value="InterPro"/>
</dbReference>
<dbReference type="InterPro" id="IPR004031">
    <property type="entry name" value="PMP22/EMP/MP20/Claudin"/>
</dbReference>
<dbReference type="OMA" id="MAHICRQ"/>
<comment type="subcellular location">
    <subcellularLocation>
        <location evidence="8">Cell junction</location>
        <location evidence="8">Tight junction</location>
    </subcellularLocation>
    <subcellularLocation>
        <location evidence="8">Cell membrane</location>
        <topology evidence="8">Multi-pass membrane protein</topology>
    </subcellularLocation>
</comment>
<feature type="transmembrane region" description="Helical" evidence="8">
    <location>
        <begin position="171"/>
        <end position="193"/>
    </location>
</feature>
<comment type="function">
    <text evidence="8">Claudins function as major constituents of the tight junction complexes that regulate the permeability of epithelia.</text>
</comment>
<feature type="transmembrane region" description="Helical" evidence="8">
    <location>
        <begin position="126"/>
        <end position="151"/>
    </location>
</feature>
<name>A0A096M1P6_POEFO</name>
<dbReference type="EMBL" id="AYCK01023779">
    <property type="status" value="NOT_ANNOTATED_CDS"/>
    <property type="molecule type" value="Genomic_DNA"/>
</dbReference>
<dbReference type="PROSITE" id="PS01346">
    <property type="entry name" value="CLAUDIN"/>
    <property type="match status" value="1"/>
</dbReference>
<keyword evidence="7 8" id="KW-0472">Membrane</keyword>
<evidence type="ECO:0000256" key="6">
    <source>
        <dbReference type="ARBA" id="ARBA00022989"/>
    </source>
</evidence>
<dbReference type="GO" id="GO:0005886">
    <property type="term" value="C:plasma membrane"/>
    <property type="evidence" value="ECO:0007669"/>
    <property type="project" value="UniProtKB-SubCell"/>
</dbReference>
<reference evidence="9" key="3">
    <citation type="submission" date="2025-09" db="UniProtKB">
        <authorList>
            <consortium name="Ensembl"/>
        </authorList>
    </citation>
    <scope>IDENTIFICATION</scope>
</reference>
<reference evidence="9" key="2">
    <citation type="submission" date="2025-08" db="UniProtKB">
        <authorList>
            <consortium name="Ensembl"/>
        </authorList>
    </citation>
    <scope>IDENTIFICATION</scope>
</reference>
<keyword evidence="10" id="KW-1185">Reference proteome</keyword>
<organism evidence="9 10">
    <name type="scientific">Poecilia formosa</name>
    <name type="common">Amazon molly</name>
    <name type="synonym">Limia formosa</name>
    <dbReference type="NCBI Taxonomy" id="48698"/>
    <lineage>
        <taxon>Eukaryota</taxon>
        <taxon>Metazoa</taxon>
        <taxon>Chordata</taxon>
        <taxon>Craniata</taxon>
        <taxon>Vertebrata</taxon>
        <taxon>Euteleostomi</taxon>
        <taxon>Actinopterygii</taxon>
        <taxon>Neopterygii</taxon>
        <taxon>Teleostei</taxon>
        <taxon>Neoteleostei</taxon>
        <taxon>Acanthomorphata</taxon>
        <taxon>Ovalentaria</taxon>
        <taxon>Atherinomorphae</taxon>
        <taxon>Cyprinodontiformes</taxon>
        <taxon>Poeciliidae</taxon>
        <taxon>Poeciliinae</taxon>
        <taxon>Poecilia</taxon>
    </lineage>
</organism>
<feature type="transmembrane region" description="Helical" evidence="8">
    <location>
        <begin position="83"/>
        <end position="106"/>
    </location>
</feature>
<sequence>MAHICRQLVGVGGSCVGWVGLIFATATNNWVQTCDYSVATCLRMDELGSRGLWAECVVSPSLYHCVSLDQMFSLPAYVQVSRALMIAACLLGVPALLLVLMSMPCIRLPSNYSATVKKRRTQVGGVLFIVMDLCSLLLMKTVFGAVATVWFPIGANKAEHLMSFGYSLYVGWVGAGLCLLGGVVILCFQVALITNPSRENSFFYSRRGGTAREVDRSANHAKTERV</sequence>
<evidence type="ECO:0000256" key="7">
    <source>
        <dbReference type="ARBA" id="ARBA00023136"/>
    </source>
</evidence>
<keyword evidence="6 8" id="KW-1133">Transmembrane helix</keyword>
<dbReference type="Pfam" id="PF00822">
    <property type="entry name" value="PMP22_Claudin"/>
    <property type="match status" value="1"/>
</dbReference>
<evidence type="ECO:0000256" key="8">
    <source>
        <dbReference type="RuleBase" id="RU060637"/>
    </source>
</evidence>
<dbReference type="AlphaFoldDB" id="A0A096M1P6"/>
<evidence type="ECO:0000256" key="3">
    <source>
        <dbReference type="ARBA" id="ARBA00022475"/>
    </source>
</evidence>
<dbReference type="PANTHER" id="PTHR12002">
    <property type="entry name" value="CLAUDIN"/>
    <property type="match status" value="1"/>
</dbReference>
<dbReference type="Ensembl" id="ENSPFOT00000027564.1">
    <property type="protein sequence ID" value="ENSPFOP00000025337.1"/>
    <property type="gene ID" value="ENSPFOG00000003817.2"/>
</dbReference>
<proteinExistence type="inferred from homology"/>
<evidence type="ECO:0000313" key="10">
    <source>
        <dbReference type="Proteomes" id="UP000028760"/>
    </source>
</evidence>
<dbReference type="Proteomes" id="UP000028760">
    <property type="component" value="Unassembled WGS sequence"/>
</dbReference>
<dbReference type="PRINTS" id="PR01077">
    <property type="entry name" value="CLAUDIN"/>
</dbReference>
<dbReference type="Gene3D" id="1.20.140.150">
    <property type="match status" value="1"/>
</dbReference>
<evidence type="ECO:0000256" key="2">
    <source>
        <dbReference type="ARBA" id="ARBA00022427"/>
    </source>
</evidence>
<dbReference type="GO" id="GO:0005923">
    <property type="term" value="C:bicellular tight junction"/>
    <property type="evidence" value="ECO:0007669"/>
    <property type="project" value="UniProtKB-SubCell"/>
</dbReference>
<evidence type="ECO:0000256" key="4">
    <source>
        <dbReference type="ARBA" id="ARBA00022692"/>
    </source>
</evidence>